<gene>
    <name evidence="1" type="ORF">BDV40DRAFT_293966</name>
</gene>
<dbReference type="PANTHER" id="PTHR35802:SF1">
    <property type="entry name" value="PROTEASE SYNTHASE AND SPORULATION PROTEIN PAI 2"/>
    <property type="match status" value="1"/>
</dbReference>
<dbReference type="Proteomes" id="UP000326950">
    <property type="component" value="Unassembled WGS sequence"/>
</dbReference>
<dbReference type="Pfam" id="PF04299">
    <property type="entry name" value="FMN_bind_2"/>
    <property type="match status" value="1"/>
</dbReference>
<dbReference type="AlphaFoldDB" id="A0A5N6UBD7"/>
<evidence type="ECO:0000313" key="1">
    <source>
        <dbReference type="EMBL" id="KAE8155892.1"/>
    </source>
</evidence>
<dbReference type="InterPro" id="IPR012349">
    <property type="entry name" value="Split_barrel_FMN-bd"/>
</dbReference>
<accession>A0A5N6UBD7</accession>
<protein>
    <recommendedName>
        <fullName evidence="3">FMN-binding domain-containing protein</fullName>
    </recommendedName>
</protein>
<evidence type="ECO:0008006" key="3">
    <source>
        <dbReference type="Google" id="ProtNLM"/>
    </source>
</evidence>
<sequence>MFLPSVHAESDTEVLLKFIQENPLGILIRGINSSSQNFFNNPQVKAMLEAVDGKPSSVLSLVEDILTKPDTGKVVPAWNYSDVQIYGKFSLYYNSKSPEAGFFLMKQMHDLSEQCERTIMKYTGGDRPNVLGIKIEIGKIEGKFKMSQEMRRGRRDGVVRGFANRGGETGEAISALAKERGEMHDKEKEKLKAAREGY</sequence>
<dbReference type="OrthoDB" id="2101473at2759"/>
<organism evidence="1 2">
    <name type="scientific">Aspergillus tamarii</name>
    <dbReference type="NCBI Taxonomy" id="41984"/>
    <lineage>
        <taxon>Eukaryota</taxon>
        <taxon>Fungi</taxon>
        <taxon>Dikarya</taxon>
        <taxon>Ascomycota</taxon>
        <taxon>Pezizomycotina</taxon>
        <taxon>Eurotiomycetes</taxon>
        <taxon>Eurotiomycetidae</taxon>
        <taxon>Eurotiales</taxon>
        <taxon>Aspergillaceae</taxon>
        <taxon>Aspergillus</taxon>
        <taxon>Aspergillus subgen. Circumdati</taxon>
    </lineage>
</organism>
<dbReference type="SUPFAM" id="SSF50475">
    <property type="entry name" value="FMN-binding split barrel"/>
    <property type="match status" value="1"/>
</dbReference>
<evidence type="ECO:0000313" key="2">
    <source>
        <dbReference type="Proteomes" id="UP000326950"/>
    </source>
</evidence>
<proteinExistence type="predicted"/>
<dbReference type="EMBL" id="ML738793">
    <property type="protein sequence ID" value="KAE8155892.1"/>
    <property type="molecule type" value="Genomic_DNA"/>
</dbReference>
<reference evidence="1 2" key="1">
    <citation type="submission" date="2019-04" db="EMBL/GenBank/DDBJ databases">
        <title>Friends and foes A comparative genomics study of 23 Aspergillus species from section Flavi.</title>
        <authorList>
            <consortium name="DOE Joint Genome Institute"/>
            <person name="Kjaerbolling I."/>
            <person name="Vesth T."/>
            <person name="Frisvad J.C."/>
            <person name="Nybo J.L."/>
            <person name="Theobald S."/>
            <person name="Kildgaard S."/>
            <person name="Isbrandt T."/>
            <person name="Kuo A."/>
            <person name="Sato A."/>
            <person name="Lyhne E.K."/>
            <person name="Kogle M.E."/>
            <person name="Wiebenga A."/>
            <person name="Kun R.S."/>
            <person name="Lubbers R.J."/>
            <person name="Makela M.R."/>
            <person name="Barry K."/>
            <person name="Chovatia M."/>
            <person name="Clum A."/>
            <person name="Daum C."/>
            <person name="Haridas S."/>
            <person name="He G."/>
            <person name="LaButti K."/>
            <person name="Lipzen A."/>
            <person name="Mondo S."/>
            <person name="Riley R."/>
            <person name="Salamov A."/>
            <person name="Simmons B.A."/>
            <person name="Magnuson J.K."/>
            <person name="Henrissat B."/>
            <person name="Mortensen U.H."/>
            <person name="Larsen T.O."/>
            <person name="Devries R.P."/>
            <person name="Grigoriev I.V."/>
            <person name="Machida M."/>
            <person name="Baker S.E."/>
            <person name="Andersen M.R."/>
        </authorList>
    </citation>
    <scope>NUCLEOTIDE SEQUENCE [LARGE SCALE GENOMIC DNA]</scope>
    <source>
        <strain evidence="1 2">CBS 117626</strain>
    </source>
</reference>
<dbReference type="PANTHER" id="PTHR35802">
    <property type="entry name" value="PROTEASE SYNTHASE AND SPORULATION PROTEIN PAI 2"/>
    <property type="match status" value="1"/>
</dbReference>
<dbReference type="Gene3D" id="2.30.110.10">
    <property type="entry name" value="Electron Transport, Fmn-binding Protein, Chain A"/>
    <property type="match status" value="1"/>
</dbReference>
<dbReference type="InterPro" id="IPR007396">
    <property type="entry name" value="TR_PAI2-type"/>
</dbReference>
<name>A0A5N6UBD7_ASPTM</name>
<keyword evidence="2" id="KW-1185">Reference proteome</keyword>